<evidence type="ECO:0000313" key="2">
    <source>
        <dbReference type="Proteomes" id="UP000018692"/>
    </source>
</evidence>
<dbReference type="EMBL" id="AVFE01000014">
    <property type="protein sequence ID" value="ETD04934.1"/>
    <property type="molecule type" value="Genomic_DNA"/>
</dbReference>
<evidence type="ECO:0000313" key="1">
    <source>
        <dbReference type="EMBL" id="ETD04934.1"/>
    </source>
</evidence>
<name>V8APT3_9LACT</name>
<evidence type="ECO:0008006" key="3">
    <source>
        <dbReference type="Google" id="ProtNLM"/>
    </source>
</evidence>
<sequence>MNNNYLGYLDNETTNFLKYTRRLKRNGLDLLCKNGKPTKEEVVTWLVENNIKCFMVDYKLEPQFDYQGTDLLFYIKGILPDLPCIILTNYKSDSLIDNLVEEFAVFDRKILSEIGDSFDQFVETLKRTIKVFDKRMEIRIGEYEGLYLKKKSEGLTSLENENFMKNYTLLRSYGIVDDIPSEFLNSRIEESLDHLLKEIDEVLKDGRKN</sequence>
<organism evidence="1 2">
    <name type="scientific">Lactococcus garvieae TRF1</name>
    <dbReference type="NCBI Taxonomy" id="1380772"/>
    <lineage>
        <taxon>Bacteria</taxon>
        <taxon>Bacillati</taxon>
        <taxon>Bacillota</taxon>
        <taxon>Bacilli</taxon>
        <taxon>Lactobacillales</taxon>
        <taxon>Streptococcaceae</taxon>
        <taxon>Lactococcus</taxon>
    </lineage>
</organism>
<dbReference type="Proteomes" id="UP000018692">
    <property type="component" value="Unassembled WGS sequence"/>
</dbReference>
<protein>
    <recommendedName>
        <fullName evidence="3">Chemotaxis protein CheY</fullName>
    </recommendedName>
</protein>
<dbReference type="AlphaFoldDB" id="V8APT3"/>
<dbReference type="PATRIC" id="fig|1380772.3.peg.999"/>
<reference evidence="1 2" key="1">
    <citation type="submission" date="2013-07" db="EMBL/GenBank/DDBJ databases">
        <title>Isolation of Lactococcus garvieae strain TRF1 from the fecal material of a timber rattlesnake.</title>
        <authorList>
            <person name="McLaughlin R.W."/>
            <person name="Cochran P.A."/>
            <person name="Dowd S.E."/>
        </authorList>
    </citation>
    <scope>NUCLEOTIDE SEQUENCE [LARGE SCALE GENOMIC DNA]</scope>
    <source>
        <strain evidence="1 2">TRF1</strain>
    </source>
</reference>
<accession>V8APT3</accession>
<proteinExistence type="predicted"/>
<gene>
    <name evidence="1" type="ORF">N568_0105030</name>
</gene>
<comment type="caution">
    <text evidence="1">The sequence shown here is derived from an EMBL/GenBank/DDBJ whole genome shotgun (WGS) entry which is preliminary data.</text>
</comment>